<dbReference type="EMBL" id="JANJOU010000023">
    <property type="protein sequence ID" value="MCR0984698.1"/>
    <property type="molecule type" value="Genomic_DNA"/>
</dbReference>
<keyword evidence="1" id="KW-0732">Signal</keyword>
<gene>
    <name evidence="2" type="ORF">NRP21_21800</name>
</gene>
<dbReference type="InterPro" id="IPR021457">
    <property type="entry name" value="DUF3108"/>
</dbReference>
<evidence type="ECO:0000313" key="2">
    <source>
        <dbReference type="EMBL" id="MCR0984698.1"/>
    </source>
</evidence>
<feature type="signal peptide" evidence="1">
    <location>
        <begin position="1"/>
        <end position="28"/>
    </location>
</feature>
<dbReference type="RefSeq" id="WP_257718353.1">
    <property type="nucleotide sequence ID" value="NZ_JANJOU010000023.1"/>
</dbReference>
<evidence type="ECO:0000256" key="1">
    <source>
        <dbReference type="SAM" id="SignalP"/>
    </source>
</evidence>
<dbReference type="Proteomes" id="UP001524642">
    <property type="component" value="Unassembled WGS sequence"/>
</dbReference>
<organism evidence="2 3">
    <name type="scientific">Roseomonas populi</name>
    <dbReference type="NCBI Taxonomy" id="3121582"/>
    <lineage>
        <taxon>Bacteria</taxon>
        <taxon>Pseudomonadati</taxon>
        <taxon>Pseudomonadota</taxon>
        <taxon>Alphaproteobacteria</taxon>
        <taxon>Acetobacterales</taxon>
        <taxon>Roseomonadaceae</taxon>
        <taxon>Roseomonas</taxon>
    </lineage>
</organism>
<proteinExistence type="predicted"/>
<feature type="chain" id="PRO_5045366908" evidence="1">
    <location>
        <begin position="29"/>
        <end position="271"/>
    </location>
</feature>
<accession>A0ABT1X9A9</accession>
<dbReference type="Pfam" id="PF11306">
    <property type="entry name" value="DUF3108"/>
    <property type="match status" value="1"/>
</dbReference>
<protein>
    <submittedName>
        <fullName evidence="2">DUF3108 domain-containing protein</fullName>
    </submittedName>
</protein>
<keyword evidence="3" id="KW-1185">Reference proteome</keyword>
<evidence type="ECO:0000313" key="3">
    <source>
        <dbReference type="Proteomes" id="UP001524642"/>
    </source>
</evidence>
<sequence>MNPVRPGCSALLALPALLFLAAPPPARAETIAATYTVQAVGMTVMELNATLDITDAGYTVEFRTRTRGMAAAFSSGNLVTRVEGVWEGDRARPRRYVSEGTWRGEPRRTVIEWPGNQPVIRAMVPPNDTERETVPDEARRNTVDNLSAVAQLVRQARRTGKCDGAVRAFDGRRLSETAAQTRGQERFAPARDEWSGTALRCDFEGRFLAGFRKGEDVEAARRPQNGTAWLGEAAPGQPLIPVRVETVSRWFGTISARLASLGPPGQARAVN</sequence>
<reference evidence="2 3" key="1">
    <citation type="submission" date="2022-06" db="EMBL/GenBank/DDBJ databases">
        <title>Roseomonas CN29.</title>
        <authorList>
            <person name="Cheng Y."/>
            <person name="He X."/>
        </authorList>
    </citation>
    <scope>NUCLEOTIDE SEQUENCE [LARGE SCALE GENOMIC DNA]</scope>
    <source>
        <strain evidence="2 3">CN29</strain>
    </source>
</reference>
<comment type="caution">
    <text evidence="2">The sequence shown here is derived from an EMBL/GenBank/DDBJ whole genome shotgun (WGS) entry which is preliminary data.</text>
</comment>
<name>A0ABT1X9A9_9PROT</name>